<dbReference type="AlphaFoldDB" id="A0A160PTG9"/>
<dbReference type="KEGG" id="csur:N24_1528"/>
<gene>
    <name evidence="1" type="ORF">N24_1528</name>
</gene>
<keyword evidence="2" id="KW-1185">Reference proteome</keyword>
<proteinExistence type="predicted"/>
<organism evidence="1 2">
    <name type="scientific">Corynebacterium suranareeae</name>
    <dbReference type="NCBI Taxonomy" id="2506452"/>
    <lineage>
        <taxon>Bacteria</taxon>
        <taxon>Bacillati</taxon>
        <taxon>Actinomycetota</taxon>
        <taxon>Actinomycetes</taxon>
        <taxon>Mycobacteriales</taxon>
        <taxon>Corynebacteriaceae</taxon>
        <taxon>Corynebacterium</taxon>
    </lineage>
</organism>
<dbReference type="InterPro" id="IPR011335">
    <property type="entry name" value="Restrct_endonuc-II-like"/>
</dbReference>
<protein>
    <recommendedName>
        <fullName evidence="3">DUF559 domain-containing protein</fullName>
    </recommendedName>
</protein>
<name>A0A160PTG9_9CORY</name>
<dbReference type="RefSeq" id="WP_096455805.1">
    <property type="nucleotide sequence ID" value="NZ_AP017369.1"/>
</dbReference>
<reference evidence="1 2" key="1">
    <citation type="submission" date="2016-02" db="EMBL/GenBank/DDBJ databases">
        <title>Corynebacterium glutamicum N24 whole genome sequencing project.</title>
        <authorList>
            <person name="Matsutani M."/>
            <person name="Nangtapong N."/>
            <person name="Yakushi T."/>
            <person name="Matsushita K."/>
        </authorList>
    </citation>
    <scope>NUCLEOTIDE SEQUENCE [LARGE SCALE GENOMIC DNA]</scope>
    <source>
        <strain evidence="1 2">N24</strain>
    </source>
</reference>
<sequence>MEPNNSYLWPVTYHELSHEFSRWKFNKLFTKISGSIYLKNDLIDDPHLVTQALLKRCPNGVLRGYAALKQRGYQLFDDPWMPIISVSGDLNKRQCSRGKIIRRIDPKTILTSGDIRLVTDVQAIHDIFDLHSLQNFEHQVALIDHLIRQRPDLFQELAQEPKLKKHALYANAYSESPPESRLRVRLHLLGYRAFLPQVRVEYEGQSYFLDLADPMWQVALEYNGGWHYTSKQREKDSYRKNALKNAGWDVLEVTAKTLENPDSWNHLLQQINNALRRKQAQRRRRLPMQTVI</sequence>
<dbReference type="EMBL" id="AP017369">
    <property type="protein sequence ID" value="BAU95790.1"/>
    <property type="molecule type" value="Genomic_DNA"/>
</dbReference>
<evidence type="ECO:0000313" key="2">
    <source>
        <dbReference type="Proteomes" id="UP000218244"/>
    </source>
</evidence>
<accession>A0A160PTG9</accession>
<dbReference type="SUPFAM" id="SSF52980">
    <property type="entry name" value="Restriction endonuclease-like"/>
    <property type="match status" value="1"/>
</dbReference>
<dbReference type="Gene3D" id="3.40.960.10">
    <property type="entry name" value="VSR Endonuclease"/>
    <property type="match status" value="1"/>
</dbReference>
<dbReference type="Proteomes" id="UP000218244">
    <property type="component" value="Chromosome"/>
</dbReference>
<evidence type="ECO:0000313" key="1">
    <source>
        <dbReference type="EMBL" id="BAU95790.1"/>
    </source>
</evidence>
<evidence type="ECO:0008006" key="3">
    <source>
        <dbReference type="Google" id="ProtNLM"/>
    </source>
</evidence>